<dbReference type="PANTHER" id="PTHR43766:SF1">
    <property type="entry name" value="TRYPTOPHAN--TRNA LIGASE, MITOCHONDRIAL"/>
    <property type="match status" value="1"/>
</dbReference>
<keyword evidence="7 10" id="KW-0030">Aminoacyl-tRNA synthetase</keyword>
<evidence type="ECO:0000256" key="6">
    <source>
        <dbReference type="ARBA" id="ARBA00022917"/>
    </source>
</evidence>
<evidence type="ECO:0000256" key="5">
    <source>
        <dbReference type="ARBA" id="ARBA00022840"/>
    </source>
</evidence>
<comment type="similarity">
    <text evidence="1 10">Belongs to the class-I aminoacyl-tRNA synthetase family.</text>
</comment>
<feature type="compositionally biased region" description="Low complexity" evidence="11">
    <location>
        <begin position="7"/>
        <end position="42"/>
    </location>
</feature>
<gene>
    <name evidence="12" type="ordered locus">Bcav_1340</name>
</gene>
<dbReference type="InterPro" id="IPR050203">
    <property type="entry name" value="Trp-tRNA_synthetase"/>
</dbReference>
<dbReference type="RefSeq" id="WP_015881839.1">
    <property type="nucleotide sequence ID" value="NC_012669.1"/>
</dbReference>
<dbReference type="SUPFAM" id="SSF52374">
    <property type="entry name" value="Nucleotidylyl transferase"/>
    <property type="match status" value="1"/>
</dbReference>
<dbReference type="PROSITE" id="PS00178">
    <property type="entry name" value="AA_TRNA_LIGASE_I"/>
    <property type="match status" value="1"/>
</dbReference>
<keyword evidence="3 10" id="KW-0436">Ligase</keyword>
<accession>C5C1Y1</accession>
<dbReference type="InterPro" id="IPR002306">
    <property type="entry name" value="Trp-tRNA-ligase"/>
</dbReference>
<dbReference type="NCBIfam" id="TIGR00233">
    <property type="entry name" value="trpS"/>
    <property type="match status" value="1"/>
</dbReference>
<dbReference type="KEGG" id="bcv:Bcav_1340"/>
<dbReference type="PRINTS" id="PR01039">
    <property type="entry name" value="TRNASYNTHTRP"/>
</dbReference>
<dbReference type="Gene3D" id="1.10.240.10">
    <property type="entry name" value="Tyrosyl-Transfer RNA Synthetase"/>
    <property type="match status" value="1"/>
</dbReference>
<keyword evidence="6 10" id="KW-0648">Protein biosynthesis</keyword>
<dbReference type="FunFam" id="1.10.240.10:FF:000005">
    <property type="entry name" value="Tryptophan--tRNA ligase"/>
    <property type="match status" value="1"/>
</dbReference>
<sequence>MNPTSPATVRTTGAATSGTAAAGTRTPATASATGTRTAAASAGGTGTVLTRASDVVGDHAESQRSLLRARARSTQLEAEIAADAGRFRVLTGDRPTGRLHLGHYLATLRSRVRLQELGVRTFVVIADYQVITDRDAPGPVRDRVLDLVADYLALGLDPGRTTIFAHSQVPELNELMLPFLSLVTDAELRRNPTVKSELADSGGRPFSGLLLTYPVHQAADILFCGANLVPVGKDQLPHLELARTIARRFAERYGDAGLVAPEALLTDAPHVLGLDGRKMSKSRGNAVELAMSADQTAALVRSAVTDPDRVITFDPVRRPEVANLLLVGALCSGRTPTALAEEIGGRGAGALKTFVTEAVNSELAPLRRRRAELVRDPGALREVLRTGNGVARELAADTLARVHAALGMVY</sequence>
<proteinExistence type="inferred from homology"/>
<dbReference type="InterPro" id="IPR002305">
    <property type="entry name" value="aa-tRNA-synth_Ic"/>
</dbReference>
<dbReference type="GO" id="GO:0004830">
    <property type="term" value="F:tryptophan-tRNA ligase activity"/>
    <property type="evidence" value="ECO:0007669"/>
    <property type="project" value="UniProtKB-UniRule"/>
</dbReference>
<protein>
    <recommendedName>
        <fullName evidence="2 9">Tryptophan--tRNA ligase</fullName>
        <ecNumber evidence="2 9">6.1.1.2</ecNumber>
    </recommendedName>
</protein>
<dbReference type="OrthoDB" id="9801042at2"/>
<reference evidence="12 13" key="1">
    <citation type="journal article" date="2009" name="Stand. Genomic Sci.">
        <title>Complete genome sequence of Beutenbergia cavernae type strain (HKI 0122).</title>
        <authorList>
            <person name="Land M."/>
            <person name="Pukall R."/>
            <person name="Abt B."/>
            <person name="Goker M."/>
            <person name="Rohde M."/>
            <person name="Glavina Del Rio T."/>
            <person name="Tice H."/>
            <person name="Copeland A."/>
            <person name="Cheng J.F."/>
            <person name="Lucas S."/>
            <person name="Chen F."/>
            <person name="Nolan M."/>
            <person name="Bruce D."/>
            <person name="Goodwin L."/>
            <person name="Pitluck S."/>
            <person name="Ivanova N."/>
            <person name="Mavromatis K."/>
            <person name="Ovchinnikova G."/>
            <person name="Pati A."/>
            <person name="Chen A."/>
            <person name="Palaniappan K."/>
            <person name="Hauser L."/>
            <person name="Chang Y.J."/>
            <person name="Jefferies C.C."/>
            <person name="Saunders E."/>
            <person name="Brettin T."/>
            <person name="Detter J.C."/>
            <person name="Han C."/>
            <person name="Chain P."/>
            <person name="Bristow J."/>
            <person name="Eisen J.A."/>
            <person name="Markowitz V."/>
            <person name="Hugenholtz P."/>
            <person name="Kyrpides N.C."/>
            <person name="Klenk H.P."/>
            <person name="Lapidus A."/>
        </authorList>
    </citation>
    <scope>NUCLEOTIDE SEQUENCE [LARGE SCALE GENOMIC DNA]</scope>
    <source>
        <strain evidence="13">ATCC BAA-8 / DSM 12333 / NBRC 16432</strain>
    </source>
</reference>
<evidence type="ECO:0000256" key="3">
    <source>
        <dbReference type="ARBA" id="ARBA00022598"/>
    </source>
</evidence>
<dbReference type="GO" id="GO:0006436">
    <property type="term" value="P:tryptophanyl-tRNA aminoacylation"/>
    <property type="evidence" value="ECO:0007669"/>
    <property type="project" value="UniProtKB-UniRule"/>
</dbReference>
<dbReference type="Proteomes" id="UP000007962">
    <property type="component" value="Chromosome"/>
</dbReference>
<dbReference type="GO" id="GO:0005829">
    <property type="term" value="C:cytosol"/>
    <property type="evidence" value="ECO:0007669"/>
    <property type="project" value="TreeGrafter"/>
</dbReference>
<evidence type="ECO:0000256" key="9">
    <source>
        <dbReference type="NCBIfam" id="TIGR00233"/>
    </source>
</evidence>
<dbReference type="STRING" id="471853.Bcav_1340"/>
<keyword evidence="13" id="KW-1185">Reference proteome</keyword>
<evidence type="ECO:0000256" key="8">
    <source>
        <dbReference type="ARBA" id="ARBA00049929"/>
    </source>
</evidence>
<dbReference type="CDD" id="cd00806">
    <property type="entry name" value="TrpRS_core"/>
    <property type="match status" value="1"/>
</dbReference>
<evidence type="ECO:0000256" key="11">
    <source>
        <dbReference type="SAM" id="MobiDB-lite"/>
    </source>
</evidence>
<evidence type="ECO:0000256" key="7">
    <source>
        <dbReference type="ARBA" id="ARBA00023146"/>
    </source>
</evidence>
<comment type="catalytic activity">
    <reaction evidence="8">
        <text>tRNA(Trp) + L-tryptophan + ATP = L-tryptophyl-tRNA(Trp) + AMP + diphosphate + H(+)</text>
        <dbReference type="Rhea" id="RHEA:24080"/>
        <dbReference type="Rhea" id="RHEA-COMP:9671"/>
        <dbReference type="Rhea" id="RHEA-COMP:9705"/>
        <dbReference type="ChEBI" id="CHEBI:15378"/>
        <dbReference type="ChEBI" id="CHEBI:30616"/>
        <dbReference type="ChEBI" id="CHEBI:33019"/>
        <dbReference type="ChEBI" id="CHEBI:57912"/>
        <dbReference type="ChEBI" id="CHEBI:78442"/>
        <dbReference type="ChEBI" id="CHEBI:78535"/>
        <dbReference type="ChEBI" id="CHEBI:456215"/>
        <dbReference type="EC" id="6.1.1.2"/>
    </reaction>
</comment>
<evidence type="ECO:0000256" key="2">
    <source>
        <dbReference type="ARBA" id="ARBA00013161"/>
    </source>
</evidence>
<dbReference type="PANTHER" id="PTHR43766">
    <property type="entry name" value="TRYPTOPHAN--TRNA LIGASE, MITOCHONDRIAL"/>
    <property type="match status" value="1"/>
</dbReference>
<keyword evidence="5 10" id="KW-0067">ATP-binding</keyword>
<keyword evidence="4 10" id="KW-0547">Nucleotide-binding</keyword>
<dbReference type="EC" id="6.1.1.2" evidence="2 9"/>
<evidence type="ECO:0000313" key="13">
    <source>
        <dbReference type="Proteomes" id="UP000007962"/>
    </source>
</evidence>
<dbReference type="EMBL" id="CP001618">
    <property type="protein sequence ID" value="ACQ79599.1"/>
    <property type="molecule type" value="Genomic_DNA"/>
</dbReference>
<feature type="region of interest" description="Disordered" evidence="11">
    <location>
        <begin position="1"/>
        <end position="44"/>
    </location>
</feature>
<dbReference type="eggNOG" id="COG0180">
    <property type="taxonomic scope" value="Bacteria"/>
</dbReference>
<dbReference type="InterPro" id="IPR001412">
    <property type="entry name" value="aa-tRNA-synth_I_CS"/>
</dbReference>
<evidence type="ECO:0000256" key="4">
    <source>
        <dbReference type="ARBA" id="ARBA00022741"/>
    </source>
</evidence>
<name>C5C1Y1_BEUC1</name>
<dbReference type="AlphaFoldDB" id="C5C1Y1"/>
<evidence type="ECO:0000256" key="1">
    <source>
        <dbReference type="ARBA" id="ARBA00005594"/>
    </source>
</evidence>
<evidence type="ECO:0000256" key="10">
    <source>
        <dbReference type="RuleBase" id="RU363036"/>
    </source>
</evidence>
<dbReference type="Gene3D" id="3.40.50.620">
    <property type="entry name" value="HUPs"/>
    <property type="match status" value="1"/>
</dbReference>
<dbReference type="GO" id="GO:0005524">
    <property type="term" value="F:ATP binding"/>
    <property type="evidence" value="ECO:0007669"/>
    <property type="project" value="UniProtKB-KW"/>
</dbReference>
<dbReference type="HOGENOM" id="CLU_029244_0_1_11"/>
<dbReference type="Pfam" id="PF00579">
    <property type="entry name" value="tRNA-synt_1b"/>
    <property type="match status" value="1"/>
</dbReference>
<dbReference type="InterPro" id="IPR014729">
    <property type="entry name" value="Rossmann-like_a/b/a_fold"/>
</dbReference>
<evidence type="ECO:0000313" key="12">
    <source>
        <dbReference type="EMBL" id="ACQ79599.1"/>
    </source>
</evidence>
<organism evidence="12 13">
    <name type="scientific">Beutenbergia cavernae (strain ATCC BAA-8 / DSM 12333 / CCUG 43141 / JCM 11478 / NBRC 16432 / NCIMB 13614 / HKI 0122)</name>
    <dbReference type="NCBI Taxonomy" id="471853"/>
    <lineage>
        <taxon>Bacteria</taxon>
        <taxon>Bacillati</taxon>
        <taxon>Actinomycetota</taxon>
        <taxon>Actinomycetes</taxon>
        <taxon>Micrococcales</taxon>
        <taxon>Beutenbergiaceae</taxon>
        <taxon>Beutenbergia</taxon>
    </lineage>
</organism>